<evidence type="ECO:0000256" key="3">
    <source>
        <dbReference type="ARBA" id="ARBA00022840"/>
    </source>
</evidence>
<dbReference type="PANTHER" id="PTHR43334:SF2">
    <property type="entry name" value="ACETATE--COA LIGASE [ADP-FORMING]"/>
    <property type="match status" value="1"/>
</dbReference>
<evidence type="ECO:0000256" key="2">
    <source>
        <dbReference type="ARBA" id="ARBA00022741"/>
    </source>
</evidence>
<evidence type="ECO:0000313" key="4">
    <source>
        <dbReference type="EMBL" id="GAH14023.1"/>
    </source>
</evidence>
<dbReference type="InterPro" id="IPR016102">
    <property type="entry name" value="Succinyl-CoA_synth-like"/>
</dbReference>
<keyword evidence="2" id="KW-0547">Nucleotide-binding</keyword>
<feature type="non-terminal residue" evidence="4">
    <location>
        <position position="94"/>
    </location>
</feature>
<gene>
    <name evidence="4" type="ORF">S01H4_61814</name>
</gene>
<dbReference type="GO" id="GO:0005524">
    <property type="term" value="F:ATP binding"/>
    <property type="evidence" value="ECO:0007669"/>
    <property type="project" value="UniProtKB-KW"/>
</dbReference>
<reference evidence="4" key="1">
    <citation type="journal article" date="2014" name="Front. Microbiol.">
        <title>High frequency of phylogenetically diverse reductive dehalogenase-homologous genes in deep subseafloor sedimentary metagenomes.</title>
        <authorList>
            <person name="Kawai M."/>
            <person name="Futagami T."/>
            <person name="Toyoda A."/>
            <person name="Takaki Y."/>
            <person name="Nishi S."/>
            <person name="Hori S."/>
            <person name="Arai W."/>
            <person name="Tsubouchi T."/>
            <person name="Morono Y."/>
            <person name="Uchiyama I."/>
            <person name="Ito T."/>
            <person name="Fujiyama A."/>
            <person name="Inagaki F."/>
            <person name="Takami H."/>
        </authorList>
    </citation>
    <scope>NUCLEOTIDE SEQUENCE</scope>
    <source>
        <strain evidence="4">Expedition CK06-06</strain>
    </source>
</reference>
<dbReference type="PANTHER" id="PTHR43334">
    <property type="entry name" value="ACETATE--COA LIGASE [ADP-FORMING]"/>
    <property type="match status" value="1"/>
</dbReference>
<comment type="caution">
    <text evidence="4">The sequence shown here is derived from an EMBL/GenBank/DDBJ whole genome shotgun (WGS) entry which is preliminary data.</text>
</comment>
<protein>
    <submittedName>
        <fullName evidence="4">Uncharacterized protein</fullName>
    </submittedName>
</protein>
<evidence type="ECO:0000256" key="1">
    <source>
        <dbReference type="ARBA" id="ARBA00022598"/>
    </source>
</evidence>
<dbReference type="GO" id="GO:0016874">
    <property type="term" value="F:ligase activity"/>
    <property type="evidence" value="ECO:0007669"/>
    <property type="project" value="UniProtKB-KW"/>
</dbReference>
<dbReference type="SUPFAM" id="SSF52210">
    <property type="entry name" value="Succinyl-CoA synthetase domains"/>
    <property type="match status" value="1"/>
</dbReference>
<sequence length="94" mass="10494">MRGLFESLLEFYIYRVNNFYEMFNIAQVFATQPLPKGKNIAIITSSGSLGIIACDEIERLGLNLAVLNEITIQKMKSVSPNWTSLKNPVDLGPS</sequence>
<organism evidence="4">
    <name type="scientific">marine sediment metagenome</name>
    <dbReference type="NCBI Taxonomy" id="412755"/>
    <lineage>
        <taxon>unclassified sequences</taxon>
        <taxon>metagenomes</taxon>
        <taxon>ecological metagenomes</taxon>
    </lineage>
</organism>
<keyword evidence="3" id="KW-0067">ATP-binding</keyword>
<dbReference type="Gene3D" id="3.40.50.261">
    <property type="entry name" value="Succinyl-CoA synthetase domains"/>
    <property type="match status" value="1"/>
</dbReference>
<dbReference type="AlphaFoldDB" id="X1EZN9"/>
<dbReference type="InterPro" id="IPR051538">
    <property type="entry name" value="Acyl-CoA_Synth/Transferase"/>
</dbReference>
<name>X1EZN9_9ZZZZ</name>
<dbReference type="EMBL" id="BART01036741">
    <property type="protein sequence ID" value="GAH14023.1"/>
    <property type="molecule type" value="Genomic_DNA"/>
</dbReference>
<proteinExistence type="predicted"/>
<accession>X1EZN9</accession>
<keyword evidence="1" id="KW-0436">Ligase</keyword>